<organism evidence="2 3">
    <name type="scientific">Moraxella bovoculi</name>
    <dbReference type="NCBI Taxonomy" id="386891"/>
    <lineage>
        <taxon>Bacteria</taxon>
        <taxon>Pseudomonadati</taxon>
        <taxon>Pseudomonadota</taxon>
        <taxon>Gammaproteobacteria</taxon>
        <taxon>Moraxellales</taxon>
        <taxon>Moraxellaceae</taxon>
        <taxon>Moraxella</taxon>
    </lineage>
</organism>
<evidence type="ECO:0000313" key="2">
    <source>
        <dbReference type="EMBL" id="AKG08725.1"/>
    </source>
</evidence>
<dbReference type="GO" id="GO:0016747">
    <property type="term" value="F:acyltransferase activity, transferring groups other than amino-acyl groups"/>
    <property type="evidence" value="ECO:0007669"/>
    <property type="project" value="InterPro"/>
</dbReference>
<dbReference type="Proteomes" id="UP000077465">
    <property type="component" value="Chromosome"/>
</dbReference>
<evidence type="ECO:0000259" key="1">
    <source>
        <dbReference type="PROSITE" id="PS51186"/>
    </source>
</evidence>
<name>A0AAC8PXC2_9GAMM</name>
<dbReference type="AlphaFoldDB" id="A0AAC8PXC2"/>
<dbReference type="Gene3D" id="3.40.630.30">
    <property type="match status" value="1"/>
</dbReference>
<proteinExistence type="predicted"/>
<dbReference type="InterPro" id="IPR000182">
    <property type="entry name" value="GNAT_dom"/>
</dbReference>
<dbReference type="InterPro" id="IPR016181">
    <property type="entry name" value="Acyl_CoA_acyltransferase"/>
</dbReference>
<protein>
    <recommendedName>
        <fullName evidence="1">N-acetyltransferase domain-containing protein</fullName>
    </recommendedName>
</protein>
<dbReference type="PROSITE" id="PS51186">
    <property type="entry name" value="GNAT"/>
    <property type="match status" value="1"/>
</dbReference>
<dbReference type="Pfam" id="PF00583">
    <property type="entry name" value="Acetyltransf_1"/>
    <property type="match status" value="1"/>
</dbReference>
<sequence length="161" mass="18498">MTLAPLSSTHQNELSYEPGDEQMQFTVLPKDWLDDERADAYKVVILDDDLHQVVEFFVLDIGQDKYRCTDNPNAVLLRSMSINPVFQGKGYAKRALEFNRLKNFCQSRTALCDEIVLGVNHANVSAQRLYEKIGFIRQARTVMGQKGEQGVYCLKINRYLF</sequence>
<reference evidence="2 3" key="1">
    <citation type="submission" date="2015-05" db="EMBL/GenBank/DDBJ databases">
        <authorList>
            <person name="Dickey A."/>
            <person name="Clawson M."/>
            <person name="Bono J."/>
            <person name="Loy J.D."/>
        </authorList>
    </citation>
    <scope>NUCLEOTIDE SEQUENCE [LARGE SCALE GENOMIC DNA]</scope>
    <source>
        <strain evidence="2 3">22581</strain>
    </source>
</reference>
<accession>A0AAC8PXC2</accession>
<gene>
    <name evidence="2" type="ORF">AAX06_05150</name>
</gene>
<dbReference type="EMBL" id="CP011376">
    <property type="protein sequence ID" value="AKG08725.1"/>
    <property type="molecule type" value="Genomic_DNA"/>
</dbReference>
<dbReference type="SUPFAM" id="SSF55729">
    <property type="entry name" value="Acyl-CoA N-acyltransferases (Nat)"/>
    <property type="match status" value="1"/>
</dbReference>
<feature type="domain" description="N-acetyltransferase" evidence="1">
    <location>
        <begin position="1"/>
        <end position="159"/>
    </location>
</feature>
<evidence type="ECO:0000313" key="3">
    <source>
        <dbReference type="Proteomes" id="UP000077465"/>
    </source>
</evidence>